<dbReference type="PANTHER" id="PTHR33990:SF1">
    <property type="entry name" value="PROTEIN YJDN"/>
    <property type="match status" value="1"/>
</dbReference>
<dbReference type="Gene3D" id="3.10.180.10">
    <property type="entry name" value="2,3-Dihydroxybiphenyl 1,2-Dioxygenase, domain 1"/>
    <property type="match status" value="1"/>
</dbReference>
<keyword evidence="3" id="KW-1185">Reference proteome</keyword>
<dbReference type="Pfam" id="PF00903">
    <property type="entry name" value="Glyoxalase"/>
    <property type="match status" value="1"/>
</dbReference>
<comment type="caution">
    <text evidence="2">The sequence shown here is derived from an EMBL/GenBank/DDBJ whole genome shotgun (WGS) entry which is preliminary data.</text>
</comment>
<accession>A0A0J8GAW4</accession>
<dbReference type="PATRIC" id="fig|1430899.3.peg.2560"/>
<evidence type="ECO:0000259" key="1">
    <source>
        <dbReference type="Pfam" id="PF00903"/>
    </source>
</evidence>
<reference evidence="2 3" key="1">
    <citation type="journal article" date="2015" name="Genome Biol. Evol.">
        <title>Comparative Genomics of Listeria Sensu Lato: Genus-Wide Differences in Evolutionary Dynamics and the Progressive Gain of Complex, Potentially Pathogenicity-Related Traits through Lateral Gene Transfer.</title>
        <authorList>
            <person name="Chiara M."/>
            <person name="Caruso M."/>
            <person name="D'Erchia A.M."/>
            <person name="Manzari C."/>
            <person name="Fraccalvieri R."/>
            <person name="Goffredo E."/>
            <person name="Latorre L."/>
            <person name="Miccolupo A."/>
            <person name="Padalino I."/>
            <person name="Santagada G."/>
            <person name="Chiocco D."/>
            <person name="Pesole G."/>
            <person name="Horner D.S."/>
            <person name="Parisi A."/>
        </authorList>
    </citation>
    <scope>NUCLEOTIDE SEQUENCE [LARGE SCALE GENOMIC DNA]</scope>
    <source>
        <strain evidence="2 3">1991</strain>
    </source>
</reference>
<sequence length="134" mass="15704">MKQIIPYFTMDRCEEAISFYQTVFGGEIRHKSYGKDVPGFEGFPDKLIHAELHIDQNLIFFFNDLQLKEMTHGNTLIIGLECDTKEELLRYMEILQIGGRVEMEVANMFWGATHAKVEDKFGYMWELNYTHDLA</sequence>
<protein>
    <recommendedName>
        <fullName evidence="1">Glyoxalase/fosfomycin resistance/dioxygenase domain-containing protein</fullName>
    </recommendedName>
</protein>
<proteinExistence type="predicted"/>
<dbReference type="InterPro" id="IPR029068">
    <property type="entry name" value="Glyas_Bleomycin-R_OHBP_Dase"/>
</dbReference>
<name>A0A0J8GAW4_9LIST</name>
<dbReference type="AlphaFoldDB" id="A0A0J8GAW4"/>
<dbReference type="PANTHER" id="PTHR33990">
    <property type="entry name" value="PROTEIN YJDN-RELATED"/>
    <property type="match status" value="1"/>
</dbReference>
<dbReference type="RefSeq" id="WP_007477039.1">
    <property type="nucleotide sequence ID" value="NZ_KQ130622.1"/>
</dbReference>
<dbReference type="SUPFAM" id="SSF54593">
    <property type="entry name" value="Glyoxalase/Bleomycin resistance protein/Dihydroxybiphenyl dioxygenase"/>
    <property type="match status" value="1"/>
</dbReference>
<dbReference type="OrthoDB" id="9795306at2"/>
<dbReference type="EMBL" id="AZHO01000036">
    <property type="protein sequence ID" value="KMT57969.1"/>
    <property type="molecule type" value="Genomic_DNA"/>
</dbReference>
<evidence type="ECO:0000313" key="3">
    <source>
        <dbReference type="Proteomes" id="UP000052258"/>
    </source>
</evidence>
<dbReference type="Proteomes" id="UP000052258">
    <property type="component" value="Unassembled WGS sequence"/>
</dbReference>
<organism evidence="2 3">
    <name type="scientific">Listeria fleischmannii 1991</name>
    <dbReference type="NCBI Taxonomy" id="1430899"/>
    <lineage>
        <taxon>Bacteria</taxon>
        <taxon>Bacillati</taxon>
        <taxon>Bacillota</taxon>
        <taxon>Bacilli</taxon>
        <taxon>Bacillales</taxon>
        <taxon>Listeriaceae</taxon>
        <taxon>Listeria</taxon>
    </lineage>
</organism>
<feature type="domain" description="Glyoxalase/fosfomycin resistance/dioxygenase" evidence="1">
    <location>
        <begin position="11"/>
        <end position="127"/>
    </location>
</feature>
<dbReference type="InterPro" id="IPR004360">
    <property type="entry name" value="Glyas_Fos-R_dOase_dom"/>
</dbReference>
<gene>
    <name evidence="2" type="ORF">X560_2510</name>
</gene>
<evidence type="ECO:0000313" key="2">
    <source>
        <dbReference type="EMBL" id="KMT57969.1"/>
    </source>
</evidence>